<evidence type="ECO:0000313" key="6">
    <source>
        <dbReference type="EMBL" id="MBD8006279.1"/>
    </source>
</evidence>
<feature type="domain" description="Sigma-54 factor interaction" evidence="5">
    <location>
        <begin position="123"/>
        <end position="352"/>
    </location>
</feature>
<dbReference type="InterPro" id="IPR058031">
    <property type="entry name" value="AAA_lid_NorR"/>
</dbReference>
<comment type="caution">
    <text evidence="6">The sequence shown here is derived from an EMBL/GenBank/DDBJ whole genome shotgun (WGS) entry which is preliminary data.</text>
</comment>
<protein>
    <submittedName>
        <fullName evidence="6">Sigma 54-interacting transcriptional regulator</fullName>
    </submittedName>
</protein>
<dbReference type="PANTHER" id="PTHR32071:SF57">
    <property type="entry name" value="C4-DICARBOXYLATE TRANSPORT TRANSCRIPTIONAL REGULATORY PROTEIN DCTD"/>
    <property type="match status" value="1"/>
</dbReference>
<evidence type="ECO:0000259" key="5">
    <source>
        <dbReference type="PROSITE" id="PS50045"/>
    </source>
</evidence>
<dbReference type="PROSITE" id="PS50045">
    <property type="entry name" value="SIGMA54_INTERACT_4"/>
    <property type="match status" value="1"/>
</dbReference>
<organism evidence="6 7">
    <name type="scientific">Bacillus norwichensis</name>
    <dbReference type="NCBI Taxonomy" id="2762217"/>
    <lineage>
        <taxon>Bacteria</taxon>
        <taxon>Bacillati</taxon>
        <taxon>Bacillota</taxon>
        <taxon>Bacilli</taxon>
        <taxon>Bacillales</taxon>
        <taxon>Bacillaceae</taxon>
        <taxon>Bacillus</taxon>
    </lineage>
</organism>
<proteinExistence type="predicted"/>
<name>A0ABR8VNF4_9BACI</name>
<gene>
    <name evidence="6" type="ORF">H9631_14455</name>
</gene>
<dbReference type="InterPro" id="IPR009057">
    <property type="entry name" value="Homeodomain-like_sf"/>
</dbReference>
<dbReference type="Pfam" id="PF25601">
    <property type="entry name" value="AAA_lid_14"/>
    <property type="match status" value="1"/>
</dbReference>
<evidence type="ECO:0000256" key="4">
    <source>
        <dbReference type="ARBA" id="ARBA00023163"/>
    </source>
</evidence>
<dbReference type="InterPro" id="IPR003593">
    <property type="entry name" value="AAA+_ATPase"/>
</dbReference>
<dbReference type="SMART" id="SM00382">
    <property type="entry name" value="AAA"/>
    <property type="match status" value="1"/>
</dbReference>
<keyword evidence="1" id="KW-0547">Nucleotide-binding</keyword>
<evidence type="ECO:0000256" key="2">
    <source>
        <dbReference type="ARBA" id="ARBA00022840"/>
    </source>
</evidence>
<dbReference type="PROSITE" id="PS00688">
    <property type="entry name" value="SIGMA54_INTERACT_3"/>
    <property type="match status" value="1"/>
</dbReference>
<dbReference type="Gene3D" id="3.40.50.300">
    <property type="entry name" value="P-loop containing nucleotide triphosphate hydrolases"/>
    <property type="match status" value="1"/>
</dbReference>
<dbReference type="SUPFAM" id="SSF46689">
    <property type="entry name" value="Homeodomain-like"/>
    <property type="match status" value="1"/>
</dbReference>
<dbReference type="EMBL" id="JACSPV010000027">
    <property type="protein sequence ID" value="MBD8006279.1"/>
    <property type="molecule type" value="Genomic_DNA"/>
</dbReference>
<dbReference type="Gene3D" id="1.10.10.60">
    <property type="entry name" value="Homeodomain-like"/>
    <property type="match status" value="1"/>
</dbReference>
<reference evidence="6 7" key="1">
    <citation type="submission" date="2020-08" db="EMBL/GenBank/DDBJ databases">
        <title>A Genomic Blueprint of the Chicken Gut Microbiome.</title>
        <authorList>
            <person name="Gilroy R."/>
            <person name="Ravi A."/>
            <person name="Getino M."/>
            <person name="Pursley I."/>
            <person name="Horton D.L."/>
            <person name="Alikhan N.-F."/>
            <person name="Baker D."/>
            <person name="Gharbi K."/>
            <person name="Hall N."/>
            <person name="Watson M."/>
            <person name="Adriaenssens E.M."/>
            <person name="Foster-Nyarko E."/>
            <person name="Jarju S."/>
            <person name="Secka A."/>
            <person name="Antonio M."/>
            <person name="Oren A."/>
            <person name="Chaudhuri R."/>
            <person name="La Ragione R.M."/>
            <person name="Hildebrand F."/>
            <person name="Pallen M.J."/>
        </authorList>
    </citation>
    <scope>NUCLEOTIDE SEQUENCE [LARGE SCALE GENOMIC DNA]</scope>
    <source>
        <strain evidence="6 7">Sa1BUA2</strain>
    </source>
</reference>
<keyword evidence="3" id="KW-0805">Transcription regulation</keyword>
<dbReference type="SUPFAM" id="SSF52540">
    <property type="entry name" value="P-loop containing nucleoside triphosphate hydrolases"/>
    <property type="match status" value="1"/>
</dbReference>
<dbReference type="Gene3D" id="1.10.8.60">
    <property type="match status" value="1"/>
</dbReference>
<evidence type="ECO:0000256" key="3">
    <source>
        <dbReference type="ARBA" id="ARBA00023015"/>
    </source>
</evidence>
<keyword evidence="4" id="KW-0804">Transcription</keyword>
<dbReference type="InterPro" id="IPR027417">
    <property type="entry name" value="P-loop_NTPase"/>
</dbReference>
<sequence>MFFQQKPLNFKCNITLKCFFAFEERRNIVIFHERASWSIVQFEEENKDKIDSYISQTLRKGEFFKEVAQHFLHLKESTAQVIRIQEIPFLLIKKENLKLLGISAIHSSNISTERLRKGNNKQLSFQSEKMKAVMELVRKVSLVDSTVLILGKTGVGKSHIAKLIHQYSQRSNKQLAIVNCSAIPETLIEAELFGYTAGSFTGSHKDGKPGIFQSVSGGTIFLDEIGEVPFHLQSKLLEVIQENSIRPIGSVESIPVDVRIIAATNQDLEGMVEKKLFREDLYYRLNVVPIQIPPLSERKEDLQVLITQFLNTFGDKYEMQKVFTPDVMNAFYQYDWPGNVRELENMIERLFITSEEEVITLNDLPESISNLSNNKLSQKSYSPPFLSLKEAKKRAENALISNAYNVYRNTYKVAEVLQVNQSTIARKVKELREKGEL</sequence>
<dbReference type="Proteomes" id="UP000648182">
    <property type="component" value="Unassembled WGS sequence"/>
</dbReference>
<dbReference type="PANTHER" id="PTHR32071">
    <property type="entry name" value="TRANSCRIPTIONAL REGULATORY PROTEIN"/>
    <property type="match status" value="1"/>
</dbReference>
<accession>A0ABR8VNF4</accession>
<keyword evidence="7" id="KW-1185">Reference proteome</keyword>
<evidence type="ECO:0000256" key="1">
    <source>
        <dbReference type="ARBA" id="ARBA00022741"/>
    </source>
</evidence>
<keyword evidence="2" id="KW-0067">ATP-binding</keyword>
<dbReference type="InterPro" id="IPR025944">
    <property type="entry name" value="Sigma_54_int_dom_CS"/>
</dbReference>
<dbReference type="Pfam" id="PF00158">
    <property type="entry name" value="Sigma54_activat"/>
    <property type="match status" value="1"/>
</dbReference>
<dbReference type="InterPro" id="IPR002078">
    <property type="entry name" value="Sigma_54_int"/>
</dbReference>
<dbReference type="CDD" id="cd00009">
    <property type="entry name" value="AAA"/>
    <property type="match status" value="1"/>
</dbReference>
<evidence type="ECO:0000313" key="7">
    <source>
        <dbReference type="Proteomes" id="UP000648182"/>
    </source>
</evidence>